<dbReference type="OrthoDB" id="28968at2157"/>
<dbReference type="Proteomes" id="UP000294855">
    <property type="component" value="Unassembled WGS sequence"/>
</dbReference>
<dbReference type="Pfam" id="PF09826">
    <property type="entry name" value="Beta_propel"/>
    <property type="match status" value="1"/>
</dbReference>
<dbReference type="SUPFAM" id="SSF50998">
    <property type="entry name" value="Quinoprotein alcohol dehydrogenase-like"/>
    <property type="match status" value="1"/>
</dbReference>
<proteinExistence type="predicted"/>
<reference evidence="1 2" key="1">
    <citation type="submission" date="2019-03" db="EMBL/GenBank/DDBJ databases">
        <title>Genomic Encyclopedia of Type Strains, Phase IV (KMG-IV): sequencing the most valuable type-strain genomes for metagenomic binning, comparative biology and taxonomic classification.</title>
        <authorList>
            <person name="Goeker M."/>
        </authorList>
    </citation>
    <scope>NUCLEOTIDE SEQUENCE [LARGE SCALE GENOMIC DNA]</scope>
    <source>
        <strain evidence="1 2">DSM 13328</strain>
    </source>
</reference>
<protein>
    <submittedName>
        <fullName evidence="1">Inhibitor of cysteine peptidase</fullName>
    </submittedName>
</protein>
<dbReference type="AlphaFoldDB" id="A0A484F6C9"/>
<dbReference type="InterPro" id="IPR019198">
    <property type="entry name" value="Beta_propeller_containing"/>
</dbReference>
<dbReference type="RefSeq" id="WP_166627331.1">
    <property type="nucleotide sequence ID" value="NZ_SNYS01000005.1"/>
</dbReference>
<evidence type="ECO:0000313" key="1">
    <source>
        <dbReference type="EMBL" id="TDQ70952.1"/>
    </source>
</evidence>
<dbReference type="EMBL" id="SNYS01000005">
    <property type="protein sequence ID" value="TDQ70952.1"/>
    <property type="molecule type" value="Genomic_DNA"/>
</dbReference>
<sequence>MMKKMHILLVLCLVVAGAVIVGGCLSADNDKDLNNVGMTSFKSEKELKNYLETGSTSGRSVYGSTNYAKSSGVAPEAAPEPMAMDAMTEDGGGNSGGVDYSKTNVQIANVDEADIVKTDGKIIYYTPGLYYPTNVTLHDDSKYPYYTYDTYQITLVINAMPAETASIISQIKETGGNLYLADDLLITIATGYNESKIIAYDISDPSNPKVMWEQSYEGYYVDSRLIEDKLYFVASEYGFGVFPMMYMGKELAYADCYYPYGPEIIRPAADITYYVTKLDVKTGDVDDTKAFISSYSTTIFVSGDNMYLTNYYYPDTQIMFLDFVESNGSNYLSSDTMKYVKKVMGYDLSTRIKYMAVSEAIGNYTSDLTEDEYTNFYDSFYKDYNAYSSALIIEAEKTTITKINLETFDVVSGVVPGRINGKFAMDEKDGYFRVISTVGDDYRTEESTLRSIVNILNAEMETVGTLDNIATGESIQTTRYIGNTLYLMTYTDGDPFLLIDLSNPESPAVLGEMKLQGTYSYIYPISDTLLVGFGYTGDWRDWRTKLSLYDVSDPANPVELDVFYFNADEYVSVYDYHGFTWNAAKNLMIVSGSDTAYVFEIKDGQIKLMKEDVHKDSYVVRSAYIDNYLYVFSNKEIHIYNMTNWQRVQVIPIEQPVYPDYGTIYPTHDEPIYGTHETPVYG</sequence>
<comment type="caution">
    <text evidence="1">The sequence shown here is derived from an EMBL/GenBank/DDBJ whole genome shotgun (WGS) entry which is preliminary data.</text>
</comment>
<dbReference type="InterPro" id="IPR011047">
    <property type="entry name" value="Quinoprotein_ADH-like_sf"/>
</dbReference>
<name>A0A484F6C9_9EURY</name>
<evidence type="ECO:0000313" key="2">
    <source>
        <dbReference type="Proteomes" id="UP000294855"/>
    </source>
</evidence>
<organism evidence="1 2">
    <name type="scientific">Methanimicrococcus blatticola</name>
    <dbReference type="NCBI Taxonomy" id="91560"/>
    <lineage>
        <taxon>Archaea</taxon>
        <taxon>Methanobacteriati</taxon>
        <taxon>Methanobacteriota</taxon>
        <taxon>Stenosarchaea group</taxon>
        <taxon>Methanomicrobia</taxon>
        <taxon>Methanosarcinales</taxon>
        <taxon>Methanosarcinaceae</taxon>
        <taxon>Methanimicrococcus</taxon>
    </lineage>
</organism>
<accession>A0A484F6C9</accession>
<gene>
    <name evidence="1" type="ORF">C7391_0048</name>
</gene>
<keyword evidence="2" id="KW-1185">Reference proteome</keyword>
<dbReference type="PROSITE" id="PS51257">
    <property type="entry name" value="PROKAR_LIPOPROTEIN"/>
    <property type="match status" value="1"/>
</dbReference>